<dbReference type="Pfam" id="PF08668">
    <property type="entry name" value="HDOD"/>
    <property type="match status" value="1"/>
</dbReference>
<dbReference type="PANTHER" id="PTHR33525:SF4">
    <property type="entry name" value="CYCLIC DI-GMP PHOSPHODIESTERASE CDGJ"/>
    <property type="match status" value="1"/>
</dbReference>
<dbReference type="SUPFAM" id="SSF109604">
    <property type="entry name" value="HD-domain/PDEase-like"/>
    <property type="match status" value="1"/>
</dbReference>
<gene>
    <name evidence="2" type="ORF">C8N24_2995</name>
</gene>
<dbReference type="PANTHER" id="PTHR33525">
    <property type="match status" value="1"/>
</dbReference>
<dbReference type="RefSeq" id="WP_121250979.1">
    <property type="nucleotide sequence ID" value="NZ_RBIL01000001.1"/>
</dbReference>
<protein>
    <submittedName>
        <fullName evidence="2">EAL and modified HD-GYP domain-containing signal transduction protein</fullName>
    </submittedName>
</protein>
<reference evidence="2 3" key="1">
    <citation type="submission" date="2018-10" db="EMBL/GenBank/DDBJ databases">
        <title>Genomic Encyclopedia of Archaeal and Bacterial Type Strains, Phase II (KMG-II): from individual species to whole genera.</title>
        <authorList>
            <person name="Goeker M."/>
        </authorList>
    </citation>
    <scope>NUCLEOTIDE SEQUENCE [LARGE SCALE GENOMIC DNA]</scope>
    <source>
        <strain evidence="2 3">DSM 14954</strain>
    </source>
</reference>
<dbReference type="OrthoDB" id="9804751at2"/>
<sequence length="494" mass="52732">MIVAALVLAGVLIVVLAVVGERLRRESARADAAEAEHARLVAELLRRDREVTELTPFRARVERAPDWIWTADAGGTVTYSNTPALPVGSTVEQPGRSGVVERGGRTVDTRSVALNDGWLGVDRDMTEAVPARVAIVRRPVVDGRREVVGYELVGDGSVLASFPPRELVALAAGRPLWLSLDGEVAPELAAHGLTLLLAADTSLERARALRAAGFTLALDGYEGPSPLLDECQTVKVRADGRPDEELQALIAEPAARGLELVATDVDDADEFTRCRVLGFSHFQGAFFARPRGGEGPGTGALASLQALGELTAADPSFEDLERIIGADVGLSLALIRHVNSAYFALPRKIDSVREALTLLGTRAVRRWATVVALTAAADAPDQVVALALLRARMCELLGAGADEDDRDGLFTVGLFSVADALLDAPMDEVLASLPLSDEITGALLRHEGRRGRILGTVLRYEQGRFPTDGADPTELAEAYLDALRWADDTGRWLG</sequence>
<keyword evidence="3" id="KW-1185">Reference proteome</keyword>
<evidence type="ECO:0000259" key="1">
    <source>
        <dbReference type="PROSITE" id="PS51833"/>
    </source>
</evidence>
<dbReference type="InterPro" id="IPR013976">
    <property type="entry name" value="HDOD"/>
</dbReference>
<feature type="domain" description="HDOD" evidence="1">
    <location>
        <begin position="296"/>
        <end position="485"/>
    </location>
</feature>
<comment type="caution">
    <text evidence="2">The sequence shown here is derived from an EMBL/GenBank/DDBJ whole genome shotgun (WGS) entry which is preliminary data.</text>
</comment>
<dbReference type="InterPro" id="IPR035919">
    <property type="entry name" value="EAL_sf"/>
</dbReference>
<evidence type="ECO:0000313" key="2">
    <source>
        <dbReference type="EMBL" id="RKQ93135.1"/>
    </source>
</evidence>
<dbReference type="InterPro" id="IPR052340">
    <property type="entry name" value="RNase_Y/CdgJ"/>
</dbReference>
<organism evidence="2 3">
    <name type="scientific">Solirubrobacter pauli</name>
    <dbReference type="NCBI Taxonomy" id="166793"/>
    <lineage>
        <taxon>Bacteria</taxon>
        <taxon>Bacillati</taxon>
        <taxon>Actinomycetota</taxon>
        <taxon>Thermoleophilia</taxon>
        <taxon>Solirubrobacterales</taxon>
        <taxon>Solirubrobacteraceae</taxon>
        <taxon>Solirubrobacter</taxon>
    </lineage>
</organism>
<name>A0A660LG24_9ACTN</name>
<dbReference type="Proteomes" id="UP000278962">
    <property type="component" value="Unassembled WGS sequence"/>
</dbReference>
<dbReference type="EMBL" id="RBIL01000001">
    <property type="protein sequence ID" value="RKQ93135.1"/>
    <property type="molecule type" value="Genomic_DNA"/>
</dbReference>
<accession>A0A660LG24</accession>
<dbReference type="Gene3D" id="1.10.3210.10">
    <property type="entry name" value="Hypothetical protein af1432"/>
    <property type="match status" value="1"/>
</dbReference>
<evidence type="ECO:0000313" key="3">
    <source>
        <dbReference type="Proteomes" id="UP000278962"/>
    </source>
</evidence>
<dbReference type="PROSITE" id="PS51833">
    <property type="entry name" value="HDOD"/>
    <property type="match status" value="1"/>
</dbReference>
<proteinExistence type="predicted"/>
<dbReference type="SUPFAM" id="SSF141868">
    <property type="entry name" value="EAL domain-like"/>
    <property type="match status" value="1"/>
</dbReference>
<dbReference type="AlphaFoldDB" id="A0A660LG24"/>
<dbReference type="Gene3D" id="3.20.20.450">
    <property type="entry name" value="EAL domain"/>
    <property type="match status" value="1"/>
</dbReference>